<reference evidence="2" key="1">
    <citation type="submission" date="2017-07" db="EMBL/GenBank/DDBJ databases">
        <title>Taro Niue Genome Assembly and Annotation.</title>
        <authorList>
            <person name="Atibalentja N."/>
            <person name="Keating K."/>
            <person name="Fields C.J."/>
        </authorList>
    </citation>
    <scope>NUCLEOTIDE SEQUENCE</scope>
    <source>
        <strain evidence="2">Niue_2</strain>
        <tissue evidence="2">Leaf</tissue>
    </source>
</reference>
<feature type="compositionally biased region" description="Low complexity" evidence="1">
    <location>
        <begin position="1"/>
        <end position="18"/>
    </location>
</feature>
<evidence type="ECO:0000313" key="2">
    <source>
        <dbReference type="EMBL" id="MQL73571.1"/>
    </source>
</evidence>
<protein>
    <submittedName>
        <fullName evidence="2">Uncharacterized protein</fullName>
    </submittedName>
</protein>
<proteinExistence type="predicted"/>
<keyword evidence="3" id="KW-1185">Reference proteome</keyword>
<dbReference type="OrthoDB" id="1470350at2759"/>
<evidence type="ECO:0000313" key="3">
    <source>
        <dbReference type="Proteomes" id="UP000652761"/>
    </source>
</evidence>
<dbReference type="Proteomes" id="UP000652761">
    <property type="component" value="Unassembled WGS sequence"/>
</dbReference>
<evidence type="ECO:0000256" key="1">
    <source>
        <dbReference type="SAM" id="MobiDB-lite"/>
    </source>
</evidence>
<sequence length="160" mass="16197">MPSSTTSSATTSSTPTATRGDSSARRRLWSSPPPGHGSLDLLLRLTFDNICGLAFGKDPETLAPGLPENSFATTRRRRKAAVSGVLVKEGPGLAGAGAGAGAVLALRMAGGSCAAGGQHLEVGVQVVGAVVGGPQPYLLGHLHLHQLAGLRFHLGCRGRG</sequence>
<organism evidence="2 3">
    <name type="scientific">Colocasia esculenta</name>
    <name type="common">Wild taro</name>
    <name type="synonym">Arum esculentum</name>
    <dbReference type="NCBI Taxonomy" id="4460"/>
    <lineage>
        <taxon>Eukaryota</taxon>
        <taxon>Viridiplantae</taxon>
        <taxon>Streptophyta</taxon>
        <taxon>Embryophyta</taxon>
        <taxon>Tracheophyta</taxon>
        <taxon>Spermatophyta</taxon>
        <taxon>Magnoliopsida</taxon>
        <taxon>Liliopsida</taxon>
        <taxon>Araceae</taxon>
        <taxon>Aroideae</taxon>
        <taxon>Colocasieae</taxon>
        <taxon>Colocasia</taxon>
    </lineage>
</organism>
<gene>
    <name evidence="2" type="ORF">Taro_005905</name>
</gene>
<feature type="non-terminal residue" evidence="2">
    <location>
        <position position="160"/>
    </location>
</feature>
<dbReference type="AlphaFoldDB" id="A0A843TR54"/>
<name>A0A843TR54_COLES</name>
<dbReference type="EMBL" id="NMUH01000172">
    <property type="protein sequence ID" value="MQL73571.1"/>
    <property type="molecule type" value="Genomic_DNA"/>
</dbReference>
<accession>A0A843TR54</accession>
<comment type="caution">
    <text evidence="2">The sequence shown here is derived from an EMBL/GenBank/DDBJ whole genome shotgun (WGS) entry which is preliminary data.</text>
</comment>
<feature type="region of interest" description="Disordered" evidence="1">
    <location>
        <begin position="1"/>
        <end position="33"/>
    </location>
</feature>